<sequence>MATKRAREIPPTVDDILHYSRIVMLNDPFKEIAPKEEDRHFRALFGCSPDVSLILWYKLLRNDLVPDKGTILHMLWTLMHCKIYPKWTTMKKLTSADPKTLRHWIGLFRDSIALLECSVIRWSKRKKGDQLNDCVVSVDCVDFPIPHAGRRFHTHKWKFHSALRYEIAVSIIHGECVWINGPYEAGLWNDIMIFRNALLHELEDGERVESDNGLRGVSPQYAKCPLSIGNLVECEDMQQQVRSRHETINKRFKQWRIMKNIYMGSIEHHGGFFRTVAIVTQLCIEHGEPLFSIAYEDPHFDDDSYFQEPASNNDSENEEWDRTVAS</sequence>
<proteinExistence type="predicted"/>
<evidence type="ECO:0000256" key="1">
    <source>
        <dbReference type="SAM" id="MobiDB-lite"/>
    </source>
</evidence>
<dbReference type="Proteomes" id="UP000693970">
    <property type="component" value="Unassembled WGS sequence"/>
</dbReference>
<evidence type="ECO:0008006" key="4">
    <source>
        <dbReference type="Google" id="ProtNLM"/>
    </source>
</evidence>
<gene>
    <name evidence="2" type="ORF">IV203_021131</name>
</gene>
<dbReference type="AlphaFoldDB" id="A0A9K3KHB0"/>
<evidence type="ECO:0000313" key="3">
    <source>
        <dbReference type="Proteomes" id="UP000693970"/>
    </source>
</evidence>
<name>A0A9K3KHB0_9STRA</name>
<dbReference type="OrthoDB" id="38519at2759"/>
<evidence type="ECO:0000313" key="2">
    <source>
        <dbReference type="EMBL" id="KAG7343186.1"/>
    </source>
</evidence>
<comment type="caution">
    <text evidence="2">The sequence shown here is derived from an EMBL/GenBank/DDBJ whole genome shotgun (WGS) entry which is preliminary data.</text>
</comment>
<accession>A0A9K3KHB0</accession>
<dbReference type="EMBL" id="JAGRRH010000024">
    <property type="protein sequence ID" value="KAG7343186.1"/>
    <property type="molecule type" value="Genomic_DNA"/>
</dbReference>
<keyword evidence="3" id="KW-1185">Reference proteome</keyword>
<reference evidence="2" key="2">
    <citation type="submission" date="2021-04" db="EMBL/GenBank/DDBJ databases">
        <authorList>
            <person name="Podell S."/>
        </authorList>
    </citation>
    <scope>NUCLEOTIDE SEQUENCE</scope>
    <source>
        <strain evidence="2">Hildebrandi</strain>
    </source>
</reference>
<feature type="region of interest" description="Disordered" evidence="1">
    <location>
        <begin position="303"/>
        <end position="326"/>
    </location>
</feature>
<protein>
    <recommendedName>
        <fullName evidence="4">DDE Tnp4 domain-containing protein</fullName>
    </recommendedName>
</protein>
<organism evidence="2 3">
    <name type="scientific">Nitzschia inconspicua</name>
    <dbReference type="NCBI Taxonomy" id="303405"/>
    <lineage>
        <taxon>Eukaryota</taxon>
        <taxon>Sar</taxon>
        <taxon>Stramenopiles</taxon>
        <taxon>Ochrophyta</taxon>
        <taxon>Bacillariophyta</taxon>
        <taxon>Bacillariophyceae</taxon>
        <taxon>Bacillariophycidae</taxon>
        <taxon>Bacillariales</taxon>
        <taxon>Bacillariaceae</taxon>
        <taxon>Nitzschia</taxon>
    </lineage>
</organism>
<reference evidence="2" key="1">
    <citation type="journal article" date="2021" name="Sci. Rep.">
        <title>Diploid genomic architecture of Nitzschia inconspicua, an elite biomass production diatom.</title>
        <authorList>
            <person name="Oliver A."/>
            <person name="Podell S."/>
            <person name="Pinowska A."/>
            <person name="Traller J.C."/>
            <person name="Smith S.R."/>
            <person name="McClure R."/>
            <person name="Beliaev A."/>
            <person name="Bohutskyi P."/>
            <person name="Hill E.A."/>
            <person name="Rabines A."/>
            <person name="Zheng H."/>
            <person name="Allen L.Z."/>
            <person name="Kuo A."/>
            <person name="Grigoriev I.V."/>
            <person name="Allen A.E."/>
            <person name="Hazlebeck D."/>
            <person name="Allen E.E."/>
        </authorList>
    </citation>
    <scope>NUCLEOTIDE SEQUENCE</scope>
    <source>
        <strain evidence="2">Hildebrandi</strain>
    </source>
</reference>